<dbReference type="EMBL" id="MU853335">
    <property type="protein sequence ID" value="KAK4115150.1"/>
    <property type="molecule type" value="Genomic_DNA"/>
</dbReference>
<proteinExistence type="predicted"/>
<dbReference type="RefSeq" id="XP_064672720.1">
    <property type="nucleotide sequence ID" value="XM_064813476.1"/>
</dbReference>
<dbReference type="Pfam" id="PF09804">
    <property type="entry name" value="DENND11"/>
    <property type="match status" value="1"/>
</dbReference>
<dbReference type="GO" id="GO:0005811">
    <property type="term" value="C:lipid droplet"/>
    <property type="evidence" value="ECO:0007669"/>
    <property type="project" value="TreeGrafter"/>
</dbReference>
<dbReference type="AlphaFoldDB" id="A0AAN6TJN0"/>
<feature type="compositionally biased region" description="Polar residues" evidence="1">
    <location>
        <begin position="417"/>
        <end position="441"/>
    </location>
</feature>
<dbReference type="Pfam" id="PF14831">
    <property type="entry name" value="DUF4484"/>
    <property type="match status" value="1"/>
</dbReference>
<dbReference type="Proteomes" id="UP001302812">
    <property type="component" value="Unassembled WGS sequence"/>
</dbReference>
<keyword evidence="4" id="KW-1185">Reference proteome</keyword>
<dbReference type="InterPro" id="IPR053056">
    <property type="entry name" value="Lipid_Metab_Assoc_Protein"/>
</dbReference>
<feature type="region of interest" description="Disordered" evidence="1">
    <location>
        <begin position="639"/>
        <end position="664"/>
    </location>
</feature>
<feature type="region of interest" description="Disordered" evidence="1">
    <location>
        <begin position="394"/>
        <end position="451"/>
    </location>
</feature>
<reference evidence="3" key="2">
    <citation type="submission" date="2023-05" db="EMBL/GenBank/DDBJ databases">
        <authorList>
            <consortium name="Lawrence Berkeley National Laboratory"/>
            <person name="Steindorff A."/>
            <person name="Hensen N."/>
            <person name="Bonometti L."/>
            <person name="Westerberg I."/>
            <person name="Brannstrom I.O."/>
            <person name="Guillou S."/>
            <person name="Cros-Aarteil S."/>
            <person name="Calhoun S."/>
            <person name="Haridas S."/>
            <person name="Kuo A."/>
            <person name="Mondo S."/>
            <person name="Pangilinan J."/>
            <person name="Riley R."/>
            <person name="Labutti K."/>
            <person name="Andreopoulos B."/>
            <person name="Lipzen A."/>
            <person name="Chen C."/>
            <person name="Yanf M."/>
            <person name="Daum C."/>
            <person name="Ng V."/>
            <person name="Clum A."/>
            <person name="Ohm R."/>
            <person name="Martin F."/>
            <person name="Silar P."/>
            <person name="Natvig D."/>
            <person name="Lalanne C."/>
            <person name="Gautier V."/>
            <person name="Ament-Velasquez S.L."/>
            <person name="Kruys A."/>
            <person name="Hutchinson M.I."/>
            <person name="Powell A.J."/>
            <person name="Barry K."/>
            <person name="Miller A.N."/>
            <person name="Grigoriev I.V."/>
            <person name="Debuchy R."/>
            <person name="Gladieux P."/>
            <person name="Thoren M.H."/>
            <person name="Johannesson H."/>
        </authorList>
    </citation>
    <scope>NUCLEOTIDE SEQUENCE</scope>
    <source>
        <strain evidence="3">CBS 508.74</strain>
    </source>
</reference>
<dbReference type="PANTHER" id="PTHR28153">
    <property type="entry name" value="PROTEIN, PUTATIVE-RELATED"/>
    <property type="match status" value="1"/>
</dbReference>
<dbReference type="PANTHER" id="PTHR28153:SF1">
    <property type="entry name" value="DUF4484 DOMAIN-CONTAINING PROTEIN"/>
    <property type="match status" value="1"/>
</dbReference>
<reference evidence="3" key="1">
    <citation type="journal article" date="2023" name="Mol. Phylogenet. Evol.">
        <title>Genome-scale phylogeny and comparative genomics of the fungal order Sordariales.</title>
        <authorList>
            <person name="Hensen N."/>
            <person name="Bonometti L."/>
            <person name="Westerberg I."/>
            <person name="Brannstrom I.O."/>
            <person name="Guillou S."/>
            <person name="Cros-Aarteil S."/>
            <person name="Calhoun S."/>
            <person name="Haridas S."/>
            <person name="Kuo A."/>
            <person name="Mondo S."/>
            <person name="Pangilinan J."/>
            <person name="Riley R."/>
            <person name="LaButti K."/>
            <person name="Andreopoulos B."/>
            <person name="Lipzen A."/>
            <person name="Chen C."/>
            <person name="Yan M."/>
            <person name="Daum C."/>
            <person name="Ng V."/>
            <person name="Clum A."/>
            <person name="Steindorff A."/>
            <person name="Ohm R.A."/>
            <person name="Martin F."/>
            <person name="Silar P."/>
            <person name="Natvig D.O."/>
            <person name="Lalanne C."/>
            <person name="Gautier V."/>
            <person name="Ament-Velasquez S.L."/>
            <person name="Kruys A."/>
            <person name="Hutchinson M.I."/>
            <person name="Powell A.J."/>
            <person name="Barry K."/>
            <person name="Miller A.N."/>
            <person name="Grigoriev I.V."/>
            <person name="Debuchy R."/>
            <person name="Gladieux P."/>
            <person name="Hiltunen Thoren M."/>
            <person name="Johannesson H."/>
        </authorList>
    </citation>
    <scope>NUCLEOTIDE SEQUENCE</scope>
    <source>
        <strain evidence="3">CBS 508.74</strain>
    </source>
</reference>
<feature type="compositionally biased region" description="Acidic residues" evidence="1">
    <location>
        <begin position="570"/>
        <end position="588"/>
    </location>
</feature>
<feature type="domain" description="DUF4484" evidence="2">
    <location>
        <begin position="470"/>
        <end position="725"/>
    </location>
</feature>
<gene>
    <name evidence="3" type="ORF">N656DRAFT_766419</name>
</gene>
<dbReference type="InterPro" id="IPR018626">
    <property type="entry name" value="LCHN/Anr2"/>
</dbReference>
<evidence type="ECO:0000256" key="1">
    <source>
        <dbReference type="SAM" id="MobiDB-lite"/>
    </source>
</evidence>
<feature type="region of interest" description="Disordered" evidence="1">
    <location>
        <begin position="523"/>
        <end position="588"/>
    </location>
</feature>
<evidence type="ECO:0000313" key="3">
    <source>
        <dbReference type="EMBL" id="KAK4115150.1"/>
    </source>
</evidence>
<protein>
    <recommendedName>
        <fullName evidence="2">DUF4484 domain-containing protein</fullName>
    </recommendedName>
</protein>
<name>A0AAN6TJN0_9PEZI</name>
<evidence type="ECO:0000313" key="4">
    <source>
        <dbReference type="Proteomes" id="UP001302812"/>
    </source>
</evidence>
<evidence type="ECO:0000259" key="2">
    <source>
        <dbReference type="Pfam" id="PF14831"/>
    </source>
</evidence>
<accession>A0AAN6TJN0</accession>
<dbReference type="GeneID" id="89937601"/>
<organism evidence="3 4">
    <name type="scientific">Canariomyces notabilis</name>
    <dbReference type="NCBI Taxonomy" id="2074819"/>
    <lineage>
        <taxon>Eukaryota</taxon>
        <taxon>Fungi</taxon>
        <taxon>Dikarya</taxon>
        <taxon>Ascomycota</taxon>
        <taxon>Pezizomycotina</taxon>
        <taxon>Sordariomycetes</taxon>
        <taxon>Sordariomycetidae</taxon>
        <taxon>Sordariales</taxon>
        <taxon>Chaetomiaceae</taxon>
        <taxon>Canariomyces</taxon>
    </lineage>
</organism>
<sequence length="725" mass="77746">MAASRRGHPALSVRFPQLTASGLLPDLPLISALFLIDFDVKAGYTIVWKRAVPGLDLEGTVEYKSLPSGLHTVPDDLIYFVHDGGHAGLSAFVNTPTDEEETRHARMIAVGILVPLSYGRLGRAWRHAEALKAIAAELAADRKRTQLLEEYWEKNGARETSVLQPLKDTPLASPVLSVKTSRPGLGKGHARSRSASDGAALIPPGHTLSPFHPAWSLTSLLDTFGPLIFPIHRAALLRKRILISCHAPVHEICNFVYDISVLSNIPSSVCDVIDPSAPVQRLRPLFTIGVHDISYLLEHQAALKRASQADNHDDPINLDDASSGWVACTTDSILAMKDGLWDMLITMPPAYSSNAKQRVWPTVECPKGVPVKATQRDLRRFRSLTIGLSRLAAATSASVHPHPNPTSDTRSLRSETSDAVSTPATPAIRLSSSSRPGTATQDPHRHHATRSLSIAGPGASADYAETEAIVEPTTWAALAYNGFMWWASAGEKRHGDEVDEHSHDAALLAGLAPLSPVMAPAVAGGQKKTSFGDSGAESGSLPHDSRGEGMVDSWGQLTPGQRRLGGGDATEGEGDDGEGEEEDERGDDECQARLELAVVAYFHRLTTNVLSVLADIVDSADDDDLLDLAPGLGIGGEFDGEGAGARSVSRASLSEEEGSSEEARLLDTGNSRGWVRVDSDALAQMGLDVWSQADADFVREVTARYFSRRAYVETKGVEICGVKIC</sequence>
<comment type="caution">
    <text evidence="3">The sequence shown here is derived from an EMBL/GenBank/DDBJ whole genome shotgun (WGS) entry which is preliminary data.</text>
</comment>
<dbReference type="InterPro" id="IPR028115">
    <property type="entry name" value="DUF4484"/>
</dbReference>